<gene>
    <name evidence="1" type="ORF">FEV53_08440</name>
</gene>
<reference evidence="1 2" key="1">
    <citation type="submission" date="2019-06" db="EMBL/GenBank/DDBJ databases">
        <title>Paenimaribius caenipelagi gen. nov., sp. nov., isolated from a tidal flat.</title>
        <authorList>
            <person name="Yoon J.-H."/>
        </authorList>
    </citation>
    <scope>NUCLEOTIDE SEQUENCE [LARGE SCALE GENOMIC DNA]</scope>
    <source>
        <strain evidence="1 2">JBTF-M29</strain>
    </source>
</reference>
<protein>
    <recommendedName>
        <fullName evidence="3">Lipoprotein</fullName>
    </recommendedName>
</protein>
<evidence type="ECO:0008006" key="3">
    <source>
        <dbReference type="Google" id="ProtNLM"/>
    </source>
</evidence>
<sequence>MKYVIFLGLLALVACNIRTEPNQFSDQGRFLAAIEAQGCSFDPENPPAFAATNVRTLNEGQADDIPNSVLARAYTDDLIEQGVLRRGAGTDGRPLIFSNAGRCAAS</sequence>
<dbReference type="AlphaFoldDB" id="A0A547Q545"/>
<keyword evidence="2" id="KW-1185">Reference proteome</keyword>
<evidence type="ECO:0000313" key="1">
    <source>
        <dbReference type="EMBL" id="TRD21501.1"/>
    </source>
</evidence>
<proteinExistence type="predicted"/>
<evidence type="ECO:0000313" key="2">
    <source>
        <dbReference type="Proteomes" id="UP000318590"/>
    </source>
</evidence>
<comment type="caution">
    <text evidence="1">The sequence shown here is derived from an EMBL/GenBank/DDBJ whole genome shotgun (WGS) entry which is preliminary data.</text>
</comment>
<dbReference type="RefSeq" id="WP_142834380.1">
    <property type="nucleotide sequence ID" value="NZ_VFSV01000011.1"/>
</dbReference>
<dbReference type="PROSITE" id="PS51257">
    <property type="entry name" value="PROKAR_LIPOPROTEIN"/>
    <property type="match status" value="1"/>
</dbReference>
<dbReference type="EMBL" id="VFSV01000011">
    <property type="protein sequence ID" value="TRD21501.1"/>
    <property type="molecule type" value="Genomic_DNA"/>
</dbReference>
<organism evidence="1 2">
    <name type="scientific">Palleronia caenipelagi</name>
    <dbReference type="NCBI Taxonomy" id="2489174"/>
    <lineage>
        <taxon>Bacteria</taxon>
        <taxon>Pseudomonadati</taxon>
        <taxon>Pseudomonadota</taxon>
        <taxon>Alphaproteobacteria</taxon>
        <taxon>Rhodobacterales</taxon>
        <taxon>Roseobacteraceae</taxon>
        <taxon>Palleronia</taxon>
    </lineage>
</organism>
<name>A0A547Q545_9RHOB</name>
<accession>A0A547Q545</accession>
<dbReference type="Proteomes" id="UP000318590">
    <property type="component" value="Unassembled WGS sequence"/>
</dbReference>